<name>S3D8Q3_OPHP1</name>
<evidence type="ECO:0000256" key="6">
    <source>
        <dbReference type="SAM" id="MobiDB-lite"/>
    </source>
</evidence>
<dbReference type="InterPro" id="IPR011701">
    <property type="entry name" value="MFS"/>
</dbReference>
<dbReference type="VEuPathDB" id="FungiDB:F503_07621"/>
<sequence>MAAIQALEENVPRLYTEHTTPAFIENGRDVSAKKAPWQSYLWDTWDKSPEVDLTLMTFACLGTFIKFLDRQNLSTAYVSGMKEELKLYGNDPGALVDDMVRMKTATQMYVLRALLSICETNHSNHQVMYFCGSWYQKNELARRMAIVNMAANAAPMFSAYLQTAAYNGLDGRGGMSGWRWLFVIDGVISLGVLFPQFFLLPDVPARLKPNFMFSAEQQEIELARDRKPEEGRVKQGAFTLEQARRWVLTPEIWILWLIAASQNIGYIPHQSMAFWFKAWNKIKANSYSVADINNYTTPIYAVNILVTSSMAWTSRRWPMIVLGAFLNFIVCILLATIPVFPKEKAFRWFLYYLTGVGECSNVMFWAWTNEILAGDPATRAFAGAGLQVWSQTFAATIPLAVFQNVNQPAVRSGNFTAAGFWIVEIICAGSLAYILKRKAAKVEEPDNETGASSSNGGSVHTFPLEGKESKADGAVTEISSKELEI</sequence>
<dbReference type="GO" id="GO:0016020">
    <property type="term" value="C:membrane"/>
    <property type="evidence" value="ECO:0007669"/>
    <property type="project" value="UniProtKB-SubCell"/>
</dbReference>
<reference evidence="8 9" key="1">
    <citation type="journal article" date="2013" name="BMC Genomics">
        <title>The genome and transcriptome of the pine saprophyte Ophiostoma piceae, and a comparison with the bark beetle-associated pine pathogen Grosmannia clavigera.</title>
        <authorList>
            <person name="Haridas S."/>
            <person name="Wang Y."/>
            <person name="Lim L."/>
            <person name="Massoumi Alamouti S."/>
            <person name="Jackman S."/>
            <person name="Docking R."/>
            <person name="Robertson G."/>
            <person name="Birol I."/>
            <person name="Bohlmann J."/>
            <person name="Breuil C."/>
        </authorList>
    </citation>
    <scope>NUCLEOTIDE SEQUENCE [LARGE SCALE GENOMIC DNA]</scope>
    <source>
        <strain evidence="8 9">UAMH 11346</strain>
    </source>
</reference>
<comment type="subcellular location">
    <subcellularLocation>
        <location evidence="1">Membrane</location>
        <topology evidence="1">Multi-pass membrane protein</topology>
    </subcellularLocation>
</comment>
<dbReference type="InterPro" id="IPR036259">
    <property type="entry name" value="MFS_trans_sf"/>
</dbReference>
<evidence type="ECO:0000256" key="1">
    <source>
        <dbReference type="ARBA" id="ARBA00004141"/>
    </source>
</evidence>
<dbReference type="PANTHER" id="PTHR43791:SF39">
    <property type="entry name" value="TRANSPORTER LIZ1_SEO1, PUTATIVE (AFU_ORTHOLOGUE AFUA_3G00980)-RELATED"/>
    <property type="match status" value="1"/>
</dbReference>
<keyword evidence="4 7" id="KW-1133">Transmembrane helix</keyword>
<dbReference type="PANTHER" id="PTHR43791">
    <property type="entry name" value="PERMEASE-RELATED"/>
    <property type="match status" value="1"/>
</dbReference>
<protein>
    <submittedName>
        <fullName evidence="8">Mfs general substrate transporter</fullName>
    </submittedName>
</protein>
<organism evidence="8 9">
    <name type="scientific">Ophiostoma piceae (strain UAMH 11346)</name>
    <name type="common">Sap stain fungus</name>
    <dbReference type="NCBI Taxonomy" id="1262450"/>
    <lineage>
        <taxon>Eukaryota</taxon>
        <taxon>Fungi</taxon>
        <taxon>Dikarya</taxon>
        <taxon>Ascomycota</taxon>
        <taxon>Pezizomycotina</taxon>
        <taxon>Sordariomycetes</taxon>
        <taxon>Sordariomycetidae</taxon>
        <taxon>Ophiostomatales</taxon>
        <taxon>Ophiostomataceae</taxon>
        <taxon>Ophiostoma</taxon>
    </lineage>
</organism>
<feature type="region of interest" description="Disordered" evidence="6">
    <location>
        <begin position="443"/>
        <end position="485"/>
    </location>
</feature>
<dbReference type="EMBL" id="KE148147">
    <property type="protein sequence ID" value="EPE09845.1"/>
    <property type="molecule type" value="Genomic_DNA"/>
</dbReference>
<dbReference type="GO" id="GO:0022857">
    <property type="term" value="F:transmembrane transporter activity"/>
    <property type="evidence" value="ECO:0007669"/>
    <property type="project" value="InterPro"/>
</dbReference>
<evidence type="ECO:0000256" key="7">
    <source>
        <dbReference type="SAM" id="Phobius"/>
    </source>
</evidence>
<feature type="transmembrane region" description="Helical" evidence="7">
    <location>
        <begin position="317"/>
        <end position="337"/>
    </location>
</feature>
<keyword evidence="5 7" id="KW-0472">Membrane</keyword>
<dbReference type="HOGENOM" id="CLU_001265_4_2_1"/>
<gene>
    <name evidence="8" type="ORF">F503_07621</name>
</gene>
<feature type="transmembrane region" description="Helical" evidence="7">
    <location>
        <begin position="415"/>
        <end position="435"/>
    </location>
</feature>
<keyword evidence="3 7" id="KW-0812">Transmembrane</keyword>
<evidence type="ECO:0000313" key="9">
    <source>
        <dbReference type="Proteomes" id="UP000016923"/>
    </source>
</evidence>
<feature type="transmembrane region" description="Helical" evidence="7">
    <location>
        <begin position="349"/>
        <end position="368"/>
    </location>
</feature>
<dbReference type="Proteomes" id="UP000016923">
    <property type="component" value="Unassembled WGS sequence"/>
</dbReference>
<dbReference type="eggNOG" id="KOG2533">
    <property type="taxonomic scope" value="Eukaryota"/>
</dbReference>
<dbReference type="OMA" id="AYNIACI"/>
<keyword evidence="2" id="KW-0813">Transport</keyword>
<evidence type="ECO:0000256" key="5">
    <source>
        <dbReference type="ARBA" id="ARBA00023136"/>
    </source>
</evidence>
<evidence type="ECO:0000256" key="2">
    <source>
        <dbReference type="ARBA" id="ARBA00022448"/>
    </source>
</evidence>
<feature type="transmembrane region" description="Helical" evidence="7">
    <location>
        <begin position="145"/>
        <end position="166"/>
    </location>
</feature>
<dbReference type="SUPFAM" id="SSF103473">
    <property type="entry name" value="MFS general substrate transporter"/>
    <property type="match status" value="1"/>
</dbReference>
<dbReference type="AlphaFoldDB" id="S3D8Q3"/>
<keyword evidence="9" id="KW-1185">Reference proteome</keyword>
<evidence type="ECO:0000313" key="8">
    <source>
        <dbReference type="EMBL" id="EPE09845.1"/>
    </source>
</evidence>
<accession>S3D8Q3</accession>
<evidence type="ECO:0000256" key="4">
    <source>
        <dbReference type="ARBA" id="ARBA00022989"/>
    </source>
</evidence>
<dbReference type="Pfam" id="PF07690">
    <property type="entry name" value="MFS_1"/>
    <property type="match status" value="1"/>
</dbReference>
<feature type="transmembrane region" description="Helical" evidence="7">
    <location>
        <begin position="380"/>
        <end position="403"/>
    </location>
</feature>
<proteinExistence type="predicted"/>
<evidence type="ECO:0000256" key="3">
    <source>
        <dbReference type="ARBA" id="ARBA00022692"/>
    </source>
</evidence>
<dbReference type="OrthoDB" id="3639251at2759"/>
<feature type="transmembrane region" description="Helical" evidence="7">
    <location>
        <begin position="178"/>
        <end position="200"/>
    </location>
</feature>
<dbReference type="Gene3D" id="1.20.1250.20">
    <property type="entry name" value="MFS general substrate transporter like domains"/>
    <property type="match status" value="1"/>
</dbReference>
<feature type="compositionally biased region" description="Polar residues" evidence="6">
    <location>
        <begin position="449"/>
        <end position="458"/>
    </location>
</feature>